<evidence type="ECO:0000256" key="6">
    <source>
        <dbReference type="ARBA" id="ARBA00022679"/>
    </source>
</evidence>
<comment type="catalytic activity">
    <reaction evidence="1">
        <text>ATP + protein L-histidine = ADP + protein N-phospho-L-histidine.</text>
        <dbReference type="EC" id="2.7.13.3"/>
    </reaction>
</comment>
<evidence type="ECO:0000256" key="11">
    <source>
        <dbReference type="ARBA" id="ARBA00022989"/>
    </source>
</evidence>
<evidence type="ECO:0000256" key="3">
    <source>
        <dbReference type="ARBA" id="ARBA00012438"/>
    </source>
</evidence>
<evidence type="ECO:0000256" key="4">
    <source>
        <dbReference type="ARBA" id="ARBA00022475"/>
    </source>
</evidence>
<evidence type="ECO:0000256" key="13">
    <source>
        <dbReference type="ARBA" id="ARBA00023136"/>
    </source>
</evidence>
<dbReference type="Proteomes" id="UP000450917">
    <property type="component" value="Unassembled WGS sequence"/>
</dbReference>
<evidence type="ECO:0000256" key="7">
    <source>
        <dbReference type="ARBA" id="ARBA00022692"/>
    </source>
</evidence>
<dbReference type="SUPFAM" id="SSF55781">
    <property type="entry name" value="GAF domain-like"/>
    <property type="match status" value="1"/>
</dbReference>
<dbReference type="InterPro" id="IPR010559">
    <property type="entry name" value="Sig_transdc_His_kin_internal"/>
</dbReference>
<evidence type="ECO:0000256" key="10">
    <source>
        <dbReference type="ARBA" id="ARBA00022840"/>
    </source>
</evidence>
<accession>A0A7X2ZCA4</accession>
<dbReference type="Gene3D" id="3.30.450.40">
    <property type="match status" value="1"/>
</dbReference>
<name>A0A7X2ZCA4_9BACL</name>
<feature type="transmembrane region" description="Helical" evidence="14">
    <location>
        <begin position="154"/>
        <end position="172"/>
    </location>
</feature>
<dbReference type="Pfam" id="PF06580">
    <property type="entry name" value="His_kinase"/>
    <property type="match status" value="1"/>
</dbReference>
<keyword evidence="8" id="KW-0547">Nucleotide-binding</keyword>
<evidence type="ECO:0000256" key="14">
    <source>
        <dbReference type="SAM" id="Phobius"/>
    </source>
</evidence>
<dbReference type="AlphaFoldDB" id="A0A7X2ZCA4"/>
<dbReference type="Gene3D" id="3.30.565.10">
    <property type="entry name" value="Histidine kinase-like ATPase, C-terminal domain"/>
    <property type="match status" value="1"/>
</dbReference>
<keyword evidence="17" id="KW-1185">Reference proteome</keyword>
<evidence type="ECO:0000259" key="15">
    <source>
        <dbReference type="PROSITE" id="PS50109"/>
    </source>
</evidence>
<organism evidence="16 17">
    <name type="scientific">Paenibacillus validus</name>
    <dbReference type="NCBI Taxonomy" id="44253"/>
    <lineage>
        <taxon>Bacteria</taxon>
        <taxon>Bacillati</taxon>
        <taxon>Bacillota</taxon>
        <taxon>Bacilli</taxon>
        <taxon>Bacillales</taxon>
        <taxon>Paenibacillaceae</taxon>
        <taxon>Paenibacillus</taxon>
    </lineage>
</organism>
<feature type="transmembrane region" description="Helical" evidence="14">
    <location>
        <begin position="86"/>
        <end position="111"/>
    </location>
</feature>
<dbReference type="PROSITE" id="PS50109">
    <property type="entry name" value="HIS_KIN"/>
    <property type="match status" value="1"/>
</dbReference>
<keyword evidence="9 16" id="KW-0418">Kinase</keyword>
<feature type="domain" description="Histidine kinase" evidence="15">
    <location>
        <begin position="474"/>
        <end position="577"/>
    </location>
</feature>
<keyword evidence="12" id="KW-0902">Two-component regulatory system</keyword>
<comment type="caution">
    <text evidence="16">The sequence shown here is derived from an EMBL/GenBank/DDBJ whole genome shotgun (WGS) entry which is preliminary data.</text>
</comment>
<evidence type="ECO:0000256" key="9">
    <source>
        <dbReference type="ARBA" id="ARBA00022777"/>
    </source>
</evidence>
<evidence type="ECO:0000256" key="12">
    <source>
        <dbReference type="ARBA" id="ARBA00023012"/>
    </source>
</evidence>
<dbReference type="InterPro" id="IPR029016">
    <property type="entry name" value="GAF-like_dom_sf"/>
</dbReference>
<dbReference type="GO" id="GO:0000155">
    <property type="term" value="F:phosphorelay sensor kinase activity"/>
    <property type="evidence" value="ECO:0007669"/>
    <property type="project" value="InterPro"/>
</dbReference>
<dbReference type="InterPro" id="IPR005467">
    <property type="entry name" value="His_kinase_dom"/>
</dbReference>
<dbReference type="InterPro" id="IPR003594">
    <property type="entry name" value="HATPase_dom"/>
</dbReference>
<evidence type="ECO:0000256" key="1">
    <source>
        <dbReference type="ARBA" id="ARBA00000085"/>
    </source>
</evidence>
<protein>
    <recommendedName>
        <fullName evidence="3">histidine kinase</fullName>
        <ecNumber evidence="3">2.7.13.3</ecNumber>
    </recommendedName>
</protein>
<dbReference type="EC" id="2.7.13.3" evidence="3"/>
<evidence type="ECO:0000256" key="5">
    <source>
        <dbReference type="ARBA" id="ARBA00022553"/>
    </source>
</evidence>
<dbReference type="RefSeq" id="WP_330164553.1">
    <property type="nucleotide sequence ID" value="NZ_WNZX01000013.1"/>
</dbReference>
<dbReference type="Pfam" id="PF07694">
    <property type="entry name" value="5TM-5TMR_LYT"/>
    <property type="match status" value="1"/>
</dbReference>
<dbReference type="PANTHER" id="PTHR34220:SF7">
    <property type="entry name" value="SENSOR HISTIDINE KINASE YPDA"/>
    <property type="match status" value="1"/>
</dbReference>
<sequence>MEQLTLLLFERMGLLLLITFILTRIPQFRYLLDRRMDWKTGVTFSLFFGLVSIGGTYAGVTIGEEGIGSYFFAASLGPDEAMADSALIGIVMAGLLGGVAVGTGAGILSGVHAYWMGGLTGAAEAWSTPVIGLLAGLVARFFAEERVIAPVKALFISVFAPVLQMGVILIATESSASAIRMVNLIGVPMVVANSIGVGIFVAMILAVLREEERASASETQRALHIAEMALPYLKQGLTFETAEATANILRRELRANAVAVTDTEEILAHVGIGTTSLFQGERIKTELSRKAIQTGEIQIAKAKEHIQPQHPALGAAIIVPFRNGGQVAGLIKLYYHSVRQIRPVEEAFAKGLSKLISIQLDIAMAEELRGLMKDAELKALQAQINPHFLFNTLNAIVTLIRVNPDAARRVTVQLGSYMRMNLTMTQSPLVPLYKELEHLQTYLGIVHIRFEDRLSVKCVCEPGLEAVAIPPSTLQPLVENSIHHGLKGRTGQGEILAALRRGGDGVQVTVEDNGSGFPARLLDKLGQVPAHGTESTGLGLYNVNRRLINLFGPGSRLRFSNRPEGGARIEFTIPYQADERRESTNESHDS</sequence>
<keyword evidence="10" id="KW-0067">ATP-binding</keyword>
<dbReference type="GO" id="GO:0005524">
    <property type="term" value="F:ATP binding"/>
    <property type="evidence" value="ECO:0007669"/>
    <property type="project" value="UniProtKB-KW"/>
</dbReference>
<reference evidence="16 17" key="1">
    <citation type="submission" date="2019-11" db="EMBL/GenBank/DDBJ databases">
        <title>Draft genome sequences of five Paenibacillus species of dairy origin.</title>
        <authorList>
            <person name="Olajide A.M."/>
            <person name="Chen S."/>
            <person name="Lapointe G."/>
        </authorList>
    </citation>
    <scope>NUCLEOTIDE SEQUENCE [LARGE SCALE GENOMIC DNA]</scope>
    <source>
        <strain evidence="16 17">2CS3</strain>
    </source>
</reference>
<dbReference type="PANTHER" id="PTHR34220">
    <property type="entry name" value="SENSOR HISTIDINE KINASE YPDA"/>
    <property type="match status" value="1"/>
</dbReference>
<evidence type="ECO:0000256" key="2">
    <source>
        <dbReference type="ARBA" id="ARBA00004651"/>
    </source>
</evidence>
<dbReference type="InterPro" id="IPR011620">
    <property type="entry name" value="Sig_transdc_His_kinase_LytS_TM"/>
</dbReference>
<feature type="transmembrane region" description="Helical" evidence="14">
    <location>
        <begin position="184"/>
        <end position="208"/>
    </location>
</feature>
<evidence type="ECO:0000313" key="17">
    <source>
        <dbReference type="Proteomes" id="UP000450917"/>
    </source>
</evidence>
<keyword evidence="13 14" id="KW-0472">Membrane</keyword>
<dbReference type="EMBL" id="WNZX01000013">
    <property type="protein sequence ID" value="MUG72227.1"/>
    <property type="molecule type" value="Genomic_DNA"/>
</dbReference>
<dbReference type="InterPro" id="IPR003018">
    <property type="entry name" value="GAF"/>
</dbReference>
<dbReference type="Pfam" id="PF02518">
    <property type="entry name" value="HATPase_c"/>
    <property type="match status" value="1"/>
</dbReference>
<feature type="transmembrane region" description="Helical" evidence="14">
    <location>
        <begin position="123"/>
        <end position="142"/>
    </location>
</feature>
<feature type="transmembrane region" description="Helical" evidence="14">
    <location>
        <begin position="44"/>
        <end position="62"/>
    </location>
</feature>
<dbReference type="SUPFAM" id="SSF55874">
    <property type="entry name" value="ATPase domain of HSP90 chaperone/DNA topoisomerase II/histidine kinase"/>
    <property type="match status" value="1"/>
</dbReference>
<dbReference type="InterPro" id="IPR036890">
    <property type="entry name" value="HATPase_C_sf"/>
</dbReference>
<dbReference type="Pfam" id="PF13492">
    <property type="entry name" value="GAF_3"/>
    <property type="match status" value="1"/>
</dbReference>
<keyword evidence="11 14" id="KW-1133">Transmembrane helix</keyword>
<keyword evidence="4" id="KW-1003">Cell membrane</keyword>
<evidence type="ECO:0000256" key="8">
    <source>
        <dbReference type="ARBA" id="ARBA00022741"/>
    </source>
</evidence>
<dbReference type="InterPro" id="IPR050640">
    <property type="entry name" value="Bact_2-comp_sensor_kinase"/>
</dbReference>
<keyword evidence="5" id="KW-0597">Phosphoprotein</keyword>
<proteinExistence type="predicted"/>
<keyword evidence="7 14" id="KW-0812">Transmembrane</keyword>
<keyword evidence="6" id="KW-0808">Transferase</keyword>
<evidence type="ECO:0000313" key="16">
    <source>
        <dbReference type="EMBL" id="MUG72227.1"/>
    </source>
</evidence>
<dbReference type="GO" id="GO:0071555">
    <property type="term" value="P:cell wall organization"/>
    <property type="evidence" value="ECO:0007669"/>
    <property type="project" value="InterPro"/>
</dbReference>
<feature type="transmembrane region" description="Helical" evidence="14">
    <location>
        <begin position="12"/>
        <end position="32"/>
    </location>
</feature>
<dbReference type="GO" id="GO:0005886">
    <property type="term" value="C:plasma membrane"/>
    <property type="evidence" value="ECO:0007669"/>
    <property type="project" value="UniProtKB-SubCell"/>
</dbReference>
<dbReference type="SMART" id="SM00387">
    <property type="entry name" value="HATPase_c"/>
    <property type="match status" value="1"/>
</dbReference>
<gene>
    <name evidence="16" type="ORF">GNP93_16270</name>
</gene>
<comment type="subcellular location">
    <subcellularLocation>
        <location evidence="2">Cell membrane</location>
        <topology evidence="2">Multi-pass membrane protein</topology>
    </subcellularLocation>
</comment>